<dbReference type="Proteomes" id="UP001211065">
    <property type="component" value="Unassembled WGS sequence"/>
</dbReference>
<dbReference type="EMBL" id="JADGJW010000045">
    <property type="protein sequence ID" value="KAJ3226053.1"/>
    <property type="molecule type" value="Genomic_DNA"/>
</dbReference>
<reference evidence="1" key="1">
    <citation type="submission" date="2020-05" db="EMBL/GenBank/DDBJ databases">
        <title>Phylogenomic resolution of chytrid fungi.</title>
        <authorList>
            <person name="Stajich J.E."/>
            <person name="Amses K."/>
            <person name="Simmons R."/>
            <person name="Seto K."/>
            <person name="Myers J."/>
            <person name="Bonds A."/>
            <person name="Quandt C.A."/>
            <person name="Barry K."/>
            <person name="Liu P."/>
            <person name="Grigoriev I."/>
            <person name="Longcore J.E."/>
            <person name="James T.Y."/>
        </authorList>
    </citation>
    <scope>NUCLEOTIDE SEQUENCE</scope>
    <source>
        <strain evidence="1">JEL0476</strain>
    </source>
</reference>
<accession>A0AAD5U697</accession>
<evidence type="ECO:0000313" key="1">
    <source>
        <dbReference type="EMBL" id="KAJ3226053.1"/>
    </source>
</evidence>
<comment type="caution">
    <text evidence="1">The sequence shown here is derived from an EMBL/GenBank/DDBJ whole genome shotgun (WGS) entry which is preliminary data.</text>
</comment>
<organism evidence="1 2">
    <name type="scientific">Clydaea vesicula</name>
    <dbReference type="NCBI Taxonomy" id="447962"/>
    <lineage>
        <taxon>Eukaryota</taxon>
        <taxon>Fungi</taxon>
        <taxon>Fungi incertae sedis</taxon>
        <taxon>Chytridiomycota</taxon>
        <taxon>Chytridiomycota incertae sedis</taxon>
        <taxon>Chytridiomycetes</taxon>
        <taxon>Lobulomycetales</taxon>
        <taxon>Lobulomycetaceae</taxon>
        <taxon>Clydaea</taxon>
    </lineage>
</organism>
<proteinExistence type="predicted"/>
<gene>
    <name evidence="1" type="ORF">HK099_005638</name>
</gene>
<protein>
    <submittedName>
        <fullName evidence="1">Uncharacterized protein</fullName>
    </submittedName>
</protein>
<keyword evidence="2" id="KW-1185">Reference proteome</keyword>
<dbReference type="AlphaFoldDB" id="A0AAD5U697"/>
<name>A0AAD5U697_9FUNG</name>
<sequence length="128" mass="15482">MHYIPTFDTLSYYIDSLRSYLNSVFQRRKGIECHKNKIPQLNETMHYNDFYESLHEITKNKVLHPFYIGSEKQKLLEVLPNDIQVERKDSAYIEENPKKMDEFVNANYDFEYFNLSEKKKKMRPKSIC</sequence>
<evidence type="ECO:0000313" key="2">
    <source>
        <dbReference type="Proteomes" id="UP001211065"/>
    </source>
</evidence>